<feature type="region of interest" description="Disordered" evidence="3">
    <location>
        <begin position="1"/>
        <end position="31"/>
    </location>
</feature>
<evidence type="ECO:0000313" key="6">
    <source>
        <dbReference type="Proteomes" id="UP001142291"/>
    </source>
</evidence>
<keyword evidence="1" id="KW-0328">Glycosyltransferase</keyword>
<evidence type="ECO:0000256" key="3">
    <source>
        <dbReference type="SAM" id="MobiDB-lite"/>
    </source>
</evidence>
<feature type="compositionally biased region" description="Basic and acidic residues" evidence="3">
    <location>
        <begin position="7"/>
        <end position="21"/>
    </location>
</feature>
<organism evidence="5 6">
    <name type="scientific">Microbacterium dextranolyticum</name>
    <dbReference type="NCBI Taxonomy" id="36806"/>
    <lineage>
        <taxon>Bacteria</taxon>
        <taxon>Bacillati</taxon>
        <taxon>Actinomycetota</taxon>
        <taxon>Actinomycetes</taxon>
        <taxon>Micrococcales</taxon>
        <taxon>Microbacteriaceae</taxon>
        <taxon>Microbacterium</taxon>
    </lineage>
</organism>
<dbReference type="InterPro" id="IPR001173">
    <property type="entry name" value="Glyco_trans_2-like"/>
</dbReference>
<dbReference type="InterPro" id="IPR029044">
    <property type="entry name" value="Nucleotide-diphossugar_trans"/>
</dbReference>
<dbReference type="SUPFAM" id="SSF53448">
    <property type="entry name" value="Nucleotide-diphospho-sugar transferases"/>
    <property type="match status" value="1"/>
</dbReference>
<reference evidence="5" key="2">
    <citation type="submission" date="2023-01" db="EMBL/GenBank/DDBJ databases">
        <authorList>
            <person name="Sun Q."/>
            <person name="Evtushenko L."/>
        </authorList>
    </citation>
    <scope>NUCLEOTIDE SEQUENCE</scope>
    <source>
        <strain evidence="5">VKM Ac-1940</strain>
    </source>
</reference>
<dbReference type="Pfam" id="PF00535">
    <property type="entry name" value="Glycos_transf_2"/>
    <property type="match status" value="1"/>
</dbReference>
<accession>A0A9W6M6Z3</accession>
<reference evidence="5" key="1">
    <citation type="journal article" date="2014" name="Int. J. Syst. Evol. Microbiol.">
        <title>Complete genome sequence of Corynebacterium casei LMG S-19264T (=DSM 44701T), isolated from a smear-ripened cheese.</title>
        <authorList>
            <consortium name="US DOE Joint Genome Institute (JGI-PGF)"/>
            <person name="Walter F."/>
            <person name="Albersmeier A."/>
            <person name="Kalinowski J."/>
            <person name="Ruckert C."/>
        </authorList>
    </citation>
    <scope>NUCLEOTIDE SEQUENCE</scope>
    <source>
        <strain evidence="5">VKM Ac-1940</strain>
    </source>
</reference>
<proteinExistence type="predicted"/>
<dbReference type="PANTHER" id="PTHR22916">
    <property type="entry name" value="GLYCOSYLTRANSFERASE"/>
    <property type="match status" value="1"/>
</dbReference>
<evidence type="ECO:0000259" key="4">
    <source>
        <dbReference type="Pfam" id="PF00535"/>
    </source>
</evidence>
<keyword evidence="2 5" id="KW-0808">Transferase</keyword>
<evidence type="ECO:0000256" key="2">
    <source>
        <dbReference type="ARBA" id="ARBA00022679"/>
    </source>
</evidence>
<sequence>MRARDRPRREDGERKGERDQEGPPGPRRRTGFIRREHTQAYAIIDLMNAETLEDPTVSIIVPVYNSGRYLRACVESIIRQTYTRLQIILINDGSTDESGAICDALARVDDRVLVVHQANSGIATAQNAGLDHATGDYITFCDNDDLMVPEMITRLVQLARESDADIAMCRWINVGASSADALLRASADMPAGDVTVFQDPAWAYQHVFSLTLRTLGRCELRYFSEANWGKLYRAALFDGLRFPAGRFAQDVAVAMPIYGRARRVASCSDPLYLWLQHGDSVSHASKSTSYYSDIVHAHASSFEAALSQGINPWRAAYGLGAIRDERKSVRSAADASRYAEDRALVKRLRSRLKSHQRIVCTAVGLLRRGEVIIYNLTVHRRS</sequence>
<dbReference type="EMBL" id="BSER01000011">
    <property type="protein sequence ID" value="GLJ96422.1"/>
    <property type="molecule type" value="Genomic_DNA"/>
</dbReference>
<protein>
    <submittedName>
        <fullName evidence="5">Glycosyl transferase</fullName>
    </submittedName>
</protein>
<dbReference type="AlphaFoldDB" id="A0A9W6M6Z3"/>
<gene>
    <name evidence="5" type="ORF">GCM10017591_24850</name>
</gene>
<keyword evidence="6" id="KW-1185">Reference proteome</keyword>
<feature type="domain" description="Glycosyltransferase 2-like" evidence="4">
    <location>
        <begin position="58"/>
        <end position="177"/>
    </location>
</feature>
<dbReference type="CDD" id="cd00761">
    <property type="entry name" value="Glyco_tranf_GTA_type"/>
    <property type="match status" value="1"/>
</dbReference>
<dbReference type="GO" id="GO:0016757">
    <property type="term" value="F:glycosyltransferase activity"/>
    <property type="evidence" value="ECO:0007669"/>
    <property type="project" value="UniProtKB-KW"/>
</dbReference>
<evidence type="ECO:0000313" key="5">
    <source>
        <dbReference type="EMBL" id="GLJ96422.1"/>
    </source>
</evidence>
<evidence type="ECO:0000256" key="1">
    <source>
        <dbReference type="ARBA" id="ARBA00022676"/>
    </source>
</evidence>
<comment type="caution">
    <text evidence="5">The sequence shown here is derived from an EMBL/GenBank/DDBJ whole genome shotgun (WGS) entry which is preliminary data.</text>
</comment>
<name>A0A9W6M6Z3_9MICO</name>
<dbReference type="PANTHER" id="PTHR22916:SF51">
    <property type="entry name" value="GLYCOSYLTRANSFERASE EPSH-RELATED"/>
    <property type="match status" value="1"/>
</dbReference>
<dbReference type="Gene3D" id="3.90.550.10">
    <property type="entry name" value="Spore Coat Polysaccharide Biosynthesis Protein SpsA, Chain A"/>
    <property type="match status" value="1"/>
</dbReference>
<dbReference type="Proteomes" id="UP001142291">
    <property type="component" value="Unassembled WGS sequence"/>
</dbReference>